<evidence type="ECO:0000313" key="3">
    <source>
        <dbReference type="Proteomes" id="UP000005316"/>
    </source>
</evidence>
<dbReference type="AlphaFoldDB" id="F9DTT0"/>
<sequence>MPKVERESRMKAKWVMGLAIAASAAVSLYFIIRLNLEFAILSMLIMFTLTNASRAVMYKNQGLARESKWMLWMSMFFAAASIGTLIYIWML</sequence>
<organism evidence="2 3">
    <name type="scientific">Sporosarcina newyorkensis 2681</name>
    <dbReference type="NCBI Taxonomy" id="1027292"/>
    <lineage>
        <taxon>Bacteria</taxon>
        <taxon>Bacillati</taxon>
        <taxon>Bacillota</taxon>
        <taxon>Bacilli</taxon>
        <taxon>Bacillales</taxon>
        <taxon>Caryophanaceae</taxon>
        <taxon>Sporosarcina</taxon>
    </lineage>
</organism>
<keyword evidence="1" id="KW-0472">Membrane</keyword>
<keyword evidence="1" id="KW-0812">Transmembrane</keyword>
<dbReference type="Proteomes" id="UP000005316">
    <property type="component" value="Unassembled WGS sequence"/>
</dbReference>
<evidence type="ECO:0000256" key="1">
    <source>
        <dbReference type="SAM" id="Phobius"/>
    </source>
</evidence>
<dbReference type="EMBL" id="AFPZ01000070">
    <property type="protein sequence ID" value="EGQ25114.1"/>
    <property type="molecule type" value="Genomic_DNA"/>
</dbReference>
<evidence type="ECO:0000313" key="2">
    <source>
        <dbReference type="EMBL" id="EGQ25114.1"/>
    </source>
</evidence>
<feature type="transmembrane region" description="Helical" evidence="1">
    <location>
        <begin position="38"/>
        <end position="57"/>
    </location>
</feature>
<name>F9DTT0_9BACL</name>
<gene>
    <name evidence="2" type="ORF">HMPREF9372_2211</name>
</gene>
<protein>
    <submittedName>
        <fullName evidence="2">Uncharacterized protein</fullName>
    </submittedName>
</protein>
<dbReference type="STRING" id="759851.SAMN04244570_3134"/>
<keyword evidence="1" id="KW-1133">Transmembrane helix</keyword>
<feature type="transmembrane region" description="Helical" evidence="1">
    <location>
        <begin position="69"/>
        <end position="90"/>
    </location>
</feature>
<feature type="transmembrane region" description="Helical" evidence="1">
    <location>
        <begin position="12"/>
        <end position="32"/>
    </location>
</feature>
<proteinExistence type="predicted"/>
<reference evidence="2 3" key="1">
    <citation type="submission" date="2011-04" db="EMBL/GenBank/DDBJ databases">
        <authorList>
            <person name="Muzny D."/>
            <person name="Qin X."/>
            <person name="Deng J."/>
            <person name="Jiang H."/>
            <person name="Liu Y."/>
            <person name="Qu J."/>
            <person name="Song X.-Z."/>
            <person name="Zhang L."/>
            <person name="Thornton R."/>
            <person name="Coyle M."/>
            <person name="Francisco L."/>
            <person name="Jackson L."/>
            <person name="Javaid M."/>
            <person name="Korchina V."/>
            <person name="Kovar C."/>
            <person name="Mata R."/>
            <person name="Mathew T."/>
            <person name="Ngo R."/>
            <person name="Nguyen L."/>
            <person name="Nguyen N."/>
            <person name="Okwuonu G."/>
            <person name="Ongeri F."/>
            <person name="Pham C."/>
            <person name="Simmons D."/>
            <person name="Wilczek-Boney K."/>
            <person name="Hale W."/>
            <person name="Jakkamsetti A."/>
            <person name="Pham P."/>
            <person name="Ruth R."/>
            <person name="San Lucas F."/>
            <person name="Warren J."/>
            <person name="Zhang J."/>
            <person name="Zhao Z."/>
            <person name="Zhou C."/>
            <person name="Zhu D."/>
            <person name="Lee S."/>
            <person name="Bess C."/>
            <person name="Blankenburg K."/>
            <person name="Forbes L."/>
            <person name="Fu Q."/>
            <person name="Gubbala S."/>
            <person name="Hirani K."/>
            <person name="Jayaseelan J.C."/>
            <person name="Lara F."/>
            <person name="Munidasa M."/>
            <person name="Palculict T."/>
            <person name="Patil S."/>
            <person name="Pu L.-L."/>
            <person name="Saada N."/>
            <person name="Tang L."/>
            <person name="Weissenberger G."/>
            <person name="Zhu Y."/>
            <person name="Hemphill L."/>
            <person name="Shang Y."/>
            <person name="Youmans B."/>
            <person name="Ayvaz T."/>
            <person name="Ross M."/>
            <person name="Santibanez J."/>
            <person name="Aqrawi P."/>
            <person name="Gross S."/>
            <person name="Joshi V."/>
            <person name="Fowler G."/>
            <person name="Nazareth L."/>
            <person name="Reid J."/>
            <person name="Worley K."/>
            <person name="Petrosino J."/>
            <person name="Highlander S."/>
            <person name="Gibbs R."/>
        </authorList>
    </citation>
    <scope>NUCLEOTIDE SEQUENCE [LARGE SCALE GENOMIC DNA]</scope>
    <source>
        <strain evidence="2 3">2681</strain>
    </source>
</reference>
<comment type="caution">
    <text evidence="2">The sequence shown here is derived from an EMBL/GenBank/DDBJ whole genome shotgun (WGS) entry which is preliminary data.</text>
</comment>
<accession>F9DTT0</accession>
<dbReference type="HOGENOM" id="CLU_187733_0_0_9"/>